<gene>
    <name evidence="1" type="ORF">C3L50_02385</name>
</gene>
<reference evidence="1 2" key="1">
    <citation type="submission" date="2018-01" db="EMBL/GenBank/DDBJ databases">
        <authorList>
            <person name="Gaut B.S."/>
            <person name="Morton B.R."/>
            <person name="Clegg M.T."/>
            <person name="Duvall M.R."/>
        </authorList>
    </citation>
    <scope>NUCLEOTIDE SEQUENCE [LARGE SCALE GENOMIC DNA]</scope>
    <source>
        <strain evidence="1 2">HR-AY</strain>
    </source>
</reference>
<proteinExistence type="predicted"/>
<evidence type="ECO:0000313" key="2">
    <source>
        <dbReference type="Proteomes" id="UP000237310"/>
    </source>
</evidence>
<accession>A0A2S5AGV9</accession>
<dbReference type="OrthoDB" id="1340432at2"/>
<dbReference type="AlphaFoldDB" id="A0A2S5AGV9"/>
<dbReference type="EMBL" id="PQVG01000001">
    <property type="protein sequence ID" value="POY41387.1"/>
    <property type="molecule type" value="Genomic_DNA"/>
</dbReference>
<keyword evidence="2" id="KW-1185">Reference proteome</keyword>
<sequence length="238" mass="27825">MKYVKNLILLSSLTFLFNSCGIGDWETSLYCQKIEGTSKILYKYDAWGGRDSHAFGYILLDSTENFEVDISKNLPFSYLENIPSKKHIQGVDCEEPDYENIDKKVKEIFTPLNNISETEEEIEIKTKIYQYEGFSKRSSGLGTFEFENFKETRDSIIFYNLNDIKSMEPEHLDSLKLKKKNIVIRQNKNFEIISIDIEDLILSKKTNEILSNKTYFLTPKTKMKSNLFSNYGIFKERL</sequence>
<organism evidence="1 2">
    <name type="scientific">Flavobacterium alvei</name>
    <dbReference type="NCBI Taxonomy" id="2080416"/>
    <lineage>
        <taxon>Bacteria</taxon>
        <taxon>Pseudomonadati</taxon>
        <taxon>Bacteroidota</taxon>
        <taxon>Flavobacteriia</taxon>
        <taxon>Flavobacteriales</taxon>
        <taxon>Flavobacteriaceae</taxon>
        <taxon>Flavobacterium</taxon>
    </lineage>
</organism>
<protein>
    <submittedName>
        <fullName evidence="1">Uncharacterized protein</fullName>
    </submittedName>
</protein>
<evidence type="ECO:0000313" key="1">
    <source>
        <dbReference type="EMBL" id="POY41387.1"/>
    </source>
</evidence>
<name>A0A2S5AGV9_9FLAO</name>
<dbReference type="RefSeq" id="WP_103804526.1">
    <property type="nucleotide sequence ID" value="NZ_PQVG01000001.1"/>
</dbReference>
<dbReference type="Proteomes" id="UP000237310">
    <property type="component" value="Unassembled WGS sequence"/>
</dbReference>
<comment type="caution">
    <text evidence="1">The sequence shown here is derived from an EMBL/GenBank/DDBJ whole genome shotgun (WGS) entry which is preliminary data.</text>
</comment>